<evidence type="ECO:0000259" key="13">
    <source>
        <dbReference type="PROSITE" id="PS51098"/>
    </source>
</evidence>
<evidence type="ECO:0000256" key="8">
    <source>
        <dbReference type="ARBA" id="ARBA00022777"/>
    </source>
</evidence>
<feature type="transmembrane region" description="Helical" evidence="12">
    <location>
        <begin position="173"/>
        <end position="193"/>
    </location>
</feature>
<reference evidence="15 16" key="1">
    <citation type="submission" date="2024-01" db="EMBL/GenBank/DDBJ databases">
        <title>Description of Olsenella sp. nov., isolated from pig feces.</title>
        <authorList>
            <person name="Chang Y.-H."/>
        </authorList>
    </citation>
    <scope>NUCLEOTIDE SEQUENCE [LARGE SCALE GENOMIC DNA]</scope>
    <source>
        <strain evidence="15 16">YH-ols2223</strain>
    </source>
</reference>
<evidence type="ECO:0000256" key="6">
    <source>
        <dbReference type="ARBA" id="ARBA00022683"/>
    </source>
</evidence>
<feature type="transmembrane region" description="Helical" evidence="12">
    <location>
        <begin position="91"/>
        <end position="111"/>
    </location>
</feature>
<organism evidence="15 16">
    <name type="scientific">Olsenella absiana</name>
    <dbReference type="NCBI Taxonomy" id="3115222"/>
    <lineage>
        <taxon>Bacteria</taxon>
        <taxon>Bacillati</taxon>
        <taxon>Actinomycetota</taxon>
        <taxon>Coriobacteriia</taxon>
        <taxon>Coriobacteriales</taxon>
        <taxon>Atopobiaceae</taxon>
        <taxon>Olsenella</taxon>
    </lineage>
</organism>
<dbReference type="EMBL" id="JAZGJQ010000007">
    <property type="protein sequence ID" value="MEE6147723.1"/>
    <property type="molecule type" value="Genomic_DNA"/>
</dbReference>
<feature type="transmembrane region" description="Helical" evidence="12">
    <location>
        <begin position="233"/>
        <end position="253"/>
    </location>
</feature>
<dbReference type="PROSITE" id="PS51103">
    <property type="entry name" value="PTS_EIIC_TYPE_1"/>
    <property type="match status" value="1"/>
</dbReference>
<evidence type="ECO:0000313" key="16">
    <source>
        <dbReference type="Proteomes" id="UP001332931"/>
    </source>
</evidence>
<keyword evidence="6" id="KW-0598">Phosphotransferase system</keyword>
<dbReference type="Pfam" id="PF02378">
    <property type="entry name" value="PTS_EIIC"/>
    <property type="match status" value="1"/>
</dbReference>
<feature type="domain" description="PTS EIIC type-1" evidence="14">
    <location>
        <begin position="1"/>
        <end position="418"/>
    </location>
</feature>
<dbReference type="PANTHER" id="PTHR30009:SF12">
    <property type="entry name" value="PHOSPHOTRANSFERASE IIC COMPONENT GLVC"/>
    <property type="match status" value="1"/>
</dbReference>
<keyword evidence="16" id="KW-1185">Reference proteome</keyword>
<evidence type="ECO:0000256" key="5">
    <source>
        <dbReference type="ARBA" id="ARBA00022679"/>
    </source>
</evidence>
<dbReference type="CDD" id="cd00212">
    <property type="entry name" value="PTS_IIB_glc"/>
    <property type="match status" value="1"/>
</dbReference>
<feature type="transmembrane region" description="Helical" evidence="12">
    <location>
        <begin position="387"/>
        <end position="406"/>
    </location>
</feature>
<dbReference type="InterPro" id="IPR013013">
    <property type="entry name" value="PTS_EIIC_1"/>
</dbReference>
<feature type="transmembrane region" description="Helical" evidence="12">
    <location>
        <begin position="12"/>
        <end position="32"/>
    </location>
</feature>
<accession>A0ABU7RAV6</accession>
<dbReference type="PROSITE" id="PS01035">
    <property type="entry name" value="PTS_EIIB_TYPE_1_CYS"/>
    <property type="match status" value="1"/>
</dbReference>
<dbReference type="PANTHER" id="PTHR30009">
    <property type="entry name" value="CYTOCHROME C-TYPE SYNTHESIS PROTEIN AND PTS TRANSMEMBRANE COMPONENT"/>
    <property type="match status" value="1"/>
</dbReference>
<protein>
    <submittedName>
        <fullName evidence="15">PTS transporter subunit EIIC</fullName>
    </submittedName>
</protein>
<feature type="transmembrane region" description="Helical" evidence="12">
    <location>
        <begin position="338"/>
        <end position="366"/>
    </location>
</feature>
<keyword evidence="2" id="KW-0813">Transport</keyword>
<feature type="transmembrane region" description="Helical" evidence="12">
    <location>
        <begin position="131"/>
        <end position="152"/>
    </location>
</feature>
<feature type="active site" description="Phosphocysteine intermediate; for EIIB activity" evidence="11">
    <location>
        <position position="497"/>
    </location>
</feature>
<dbReference type="PROSITE" id="PS51098">
    <property type="entry name" value="PTS_EIIB_TYPE_1"/>
    <property type="match status" value="1"/>
</dbReference>
<keyword evidence="5" id="KW-0808">Transferase</keyword>
<keyword evidence="3" id="KW-1003">Cell membrane</keyword>
<dbReference type="RefSeq" id="WP_330958491.1">
    <property type="nucleotide sequence ID" value="NZ_JAZGJQ010000007.1"/>
</dbReference>
<keyword evidence="9 12" id="KW-1133">Transmembrane helix</keyword>
<evidence type="ECO:0000256" key="4">
    <source>
        <dbReference type="ARBA" id="ARBA00022597"/>
    </source>
</evidence>
<keyword evidence="8" id="KW-0418">Kinase</keyword>
<dbReference type="InterPro" id="IPR018113">
    <property type="entry name" value="PTrfase_EIIB_Cys"/>
</dbReference>
<dbReference type="SUPFAM" id="SSF55604">
    <property type="entry name" value="Glucose permease domain IIB"/>
    <property type="match status" value="1"/>
</dbReference>
<feature type="transmembrane region" description="Helical" evidence="12">
    <location>
        <begin position="52"/>
        <end position="79"/>
    </location>
</feature>
<feature type="transmembrane region" description="Helical" evidence="12">
    <location>
        <begin position="199"/>
        <end position="221"/>
    </location>
</feature>
<dbReference type="InterPro" id="IPR003352">
    <property type="entry name" value="PTS_EIIC"/>
</dbReference>
<gene>
    <name evidence="15" type="ORF">VXJ25_06985</name>
</gene>
<name>A0ABU7RAV6_9ACTN</name>
<dbReference type="InterPro" id="IPR036878">
    <property type="entry name" value="Glu_permease_IIB"/>
</dbReference>
<proteinExistence type="predicted"/>
<dbReference type="Proteomes" id="UP001332931">
    <property type="component" value="Unassembled WGS sequence"/>
</dbReference>
<evidence type="ECO:0000256" key="12">
    <source>
        <dbReference type="SAM" id="Phobius"/>
    </source>
</evidence>
<keyword evidence="10 12" id="KW-0472">Membrane</keyword>
<sequence>MMRQVQRLGGALYAPAMLFAFAGVVVGLGTLFTTEAVMGPVAAEGTAWHDAWSVVLSGGWTVFNQLPLLFAVALPIGLARKQQGRCCMEALVSYLTFNYFVNAILSAWGPALGVDLSAEVGNASGLALVGGIKTLDMGMVGALAISAVVVWLHNRLFDTELPEWLGVFSGSTFVYMVSFAAMLPCAALAAVVWPRVQVAMLALQGVIAGAGTLGVTAFVFLERALIPFGLHHLLYAPFYYDNAVVAGGIYSAWARALPQLAATSAPLKEAAPWAALTATGWSKVFGIPGVAAAFYVTAAPARRKRLLSLLVPVTLTSVLCGVTEPIEFTFLFVAPPLFLVHAALAALLATCMNLVGVVGVFSGGLIEMASFDLVPLAGSHGLEYLRAIPVGLAFTAIYFVVFRFLILRFDFKTPGREAAGETTLYSKAQYRAARAAARAHASLGGTGATAAPGEAGVVGSGATAASDGEGADARTEQARRILELLGGRDNVVDVLSCVTRLRVTVRDPALVADDAAFREAGAMGAVKRGDAVQVVVGLSVAQVGERLEGLLGR</sequence>
<dbReference type="Gene3D" id="3.30.1360.60">
    <property type="entry name" value="Glucose permease domain IIB"/>
    <property type="match status" value="1"/>
</dbReference>
<evidence type="ECO:0000256" key="1">
    <source>
        <dbReference type="ARBA" id="ARBA00004651"/>
    </source>
</evidence>
<evidence type="ECO:0000256" key="9">
    <source>
        <dbReference type="ARBA" id="ARBA00022989"/>
    </source>
</evidence>
<keyword evidence="7 12" id="KW-0812">Transmembrane</keyword>
<evidence type="ECO:0000256" key="2">
    <source>
        <dbReference type="ARBA" id="ARBA00022448"/>
    </source>
</evidence>
<comment type="subcellular location">
    <subcellularLocation>
        <location evidence="1">Cell membrane</location>
        <topology evidence="1">Multi-pass membrane protein</topology>
    </subcellularLocation>
</comment>
<evidence type="ECO:0000313" key="15">
    <source>
        <dbReference type="EMBL" id="MEE6147723.1"/>
    </source>
</evidence>
<feature type="transmembrane region" description="Helical" evidence="12">
    <location>
        <begin position="273"/>
        <end position="294"/>
    </location>
</feature>
<evidence type="ECO:0000259" key="14">
    <source>
        <dbReference type="PROSITE" id="PS51103"/>
    </source>
</evidence>
<dbReference type="InterPro" id="IPR050429">
    <property type="entry name" value="PTS_Glucose_EIICBA"/>
</dbReference>
<feature type="transmembrane region" description="Helical" evidence="12">
    <location>
        <begin position="306"/>
        <end position="326"/>
    </location>
</feature>
<evidence type="ECO:0000256" key="3">
    <source>
        <dbReference type="ARBA" id="ARBA00022475"/>
    </source>
</evidence>
<dbReference type="NCBIfam" id="TIGR00826">
    <property type="entry name" value="EIIB_glc"/>
    <property type="match status" value="1"/>
</dbReference>
<comment type="caution">
    <text evidence="15">The sequence shown here is derived from an EMBL/GenBank/DDBJ whole genome shotgun (WGS) entry which is preliminary data.</text>
</comment>
<dbReference type="Pfam" id="PF00367">
    <property type="entry name" value="PTS_EIIB"/>
    <property type="match status" value="1"/>
</dbReference>
<evidence type="ECO:0000256" key="11">
    <source>
        <dbReference type="PROSITE-ProRule" id="PRU00421"/>
    </source>
</evidence>
<feature type="domain" description="PTS EIIB type-1" evidence="13">
    <location>
        <begin position="475"/>
        <end position="553"/>
    </location>
</feature>
<evidence type="ECO:0000256" key="7">
    <source>
        <dbReference type="ARBA" id="ARBA00022692"/>
    </source>
</evidence>
<evidence type="ECO:0000256" key="10">
    <source>
        <dbReference type="ARBA" id="ARBA00023136"/>
    </source>
</evidence>
<keyword evidence="4" id="KW-0762">Sugar transport</keyword>
<dbReference type="InterPro" id="IPR001996">
    <property type="entry name" value="PTS_IIB_1"/>
</dbReference>